<proteinExistence type="predicted"/>
<gene>
    <name evidence="1" type="ORF">BDN72DRAFT_771774</name>
</gene>
<sequence>MPSLALLLLSVFSVVSIVLLYLSNIDATQTLSPQGCRMSYMWPSYALQEKFDTSWTPLANRYSLWLYREVDREPREIGYGLPVLFIPGNAGSSHQVRSIASSAANQFYASPYHPNPELSSRGLKRLDFFAVEFNEDLSAFHSSTLRSQIDYTAQAVRYILSLYPPGTKIIVMAHSMGGVIATALLPSPDISSIITMSTPHKLPPIRFDSGIDAIYDRIERVLQDDTTPIVSICGGAMDVLINSEACVLGARNSTLSYLRRTVFTSALEGAWTGVGHQEMVWCHQVRWRIARAALELATASSPEGRAEILDTWLRDGSTLPPGEKGRDGPFVLKDDIVNILGKGEHLSVVNPKQRGAYLLPIPVDANTRLVVYVSGGGIDSVSPQVASLKVSISSCVPHQEGTTIYLCTTLRPTTLRLIPNPSSGSVFPVPQQGVDESDGVVMFEASLPSSSNTRWISVHVEKTAGSGWVYAGFAPDSIVSTDVRTPIILGGKVIIPLPTETTLHSIVRLPRVLTHALLAYRVEPVIVQGESHCAEPLLSPLLLHQSSQFEAHYFPLIKAHDRRILIHSHLSGPYVAPLPGSPSGIQFDILATGSQSCGIGVVGLKFELDWTASLGRLAMRYPTTVLTWMIGVASLIIFDAWGASEGTNAPLSPVSASLSFYSGTRLVQVMLVSFVMGFVPLPEKYYLGTRGEPIFALLAPFILLLASGLVFIVWGVLSVLMWPFGILGRRISRRFVEELRVRRSTIFWMCFLLLLVFFFVPWQAVFMGCWAVQLWTCASTLYRLPIPGTTPTPGATSPSMGRNSNDETRERDDSKSNGRPSSPGQKKPQDWRFLAMDDANQNMHILFLMTLLIPFAVPALVVWVRTLITAGITTPFGGDHSIFKALPFLIYVDFTRWTAGPVLERQSFEDRLSLRWVFAGLAGTAFLLGPRQPYSVFDAASTVMGVVVIVRIGLRYWGGPAWSPEEDKKDH</sequence>
<reference evidence="1 2" key="1">
    <citation type="journal article" date="2019" name="Nat. Ecol. Evol.">
        <title>Megaphylogeny resolves global patterns of mushroom evolution.</title>
        <authorList>
            <person name="Varga T."/>
            <person name="Krizsan K."/>
            <person name="Foldi C."/>
            <person name="Dima B."/>
            <person name="Sanchez-Garcia M."/>
            <person name="Sanchez-Ramirez S."/>
            <person name="Szollosi G.J."/>
            <person name="Szarkandi J.G."/>
            <person name="Papp V."/>
            <person name="Albert L."/>
            <person name="Andreopoulos W."/>
            <person name="Angelini C."/>
            <person name="Antonin V."/>
            <person name="Barry K.W."/>
            <person name="Bougher N.L."/>
            <person name="Buchanan P."/>
            <person name="Buyck B."/>
            <person name="Bense V."/>
            <person name="Catcheside P."/>
            <person name="Chovatia M."/>
            <person name="Cooper J."/>
            <person name="Damon W."/>
            <person name="Desjardin D."/>
            <person name="Finy P."/>
            <person name="Geml J."/>
            <person name="Haridas S."/>
            <person name="Hughes K."/>
            <person name="Justo A."/>
            <person name="Karasinski D."/>
            <person name="Kautmanova I."/>
            <person name="Kiss B."/>
            <person name="Kocsube S."/>
            <person name="Kotiranta H."/>
            <person name="LaButti K.M."/>
            <person name="Lechner B.E."/>
            <person name="Liimatainen K."/>
            <person name="Lipzen A."/>
            <person name="Lukacs Z."/>
            <person name="Mihaltcheva S."/>
            <person name="Morgado L.N."/>
            <person name="Niskanen T."/>
            <person name="Noordeloos M.E."/>
            <person name="Ohm R.A."/>
            <person name="Ortiz-Santana B."/>
            <person name="Ovrebo C."/>
            <person name="Racz N."/>
            <person name="Riley R."/>
            <person name="Savchenko A."/>
            <person name="Shiryaev A."/>
            <person name="Soop K."/>
            <person name="Spirin V."/>
            <person name="Szebenyi C."/>
            <person name="Tomsovsky M."/>
            <person name="Tulloss R.E."/>
            <person name="Uehling J."/>
            <person name="Grigoriev I.V."/>
            <person name="Vagvolgyi C."/>
            <person name="Papp T."/>
            <person name="Martin F.M."/>
            <person name="Miettinen O."/>
            <person name="Hibbett D.S."/>
            <person name="Nagy L.G."/>
        </authorList>
    </citation>
    <scope>NUCLEOTIDE SEQUENCE [LARGE SCALE GENOMIC DNA]</scope>
    <source>
        <strain evidence="1 2">NL-1719</strain>
    </source>
</reference>
<evidence type="ECO:0000313" key="2">
    <source>
        <dbReference type="Proteomes" id="UP000308600"/>
    </source>
</evidence>
<dbReference type="Proteomes" id="UP000308600">
    <property type="component" value="Unassembled WGS sequence"/>
</dbReference>
<dbReference type="EMBL" id="ML208401">
    <property type="protein sequence ID" value="TFK66578.1"/>
    <property type="molecule type" value="Genomic_DNA"/>
</dbReference>
<organism evidence="1 2">
    <name type="scientific">Pluteus cervinus</name>
    <dbReference type="NCBI Taxonomy" id="181527"/>
    <lineage>
        <taxon>Eukaryota</taxon>
        <taxon>Fungi</taxon>
        <taxon>Dikarya</taxon>
        <taxon>Basidiomycota</taxon>
        <taxon>Agaricomycotina</taxon>
        <taxon>Agaricomycetes</taxon>
        <taxon>Agaricomycetidae</taxon>
        <taxon>Agaricales</taxon>
        <taxon>Pluteineae</taxon>
        <taxon>Pluteaceae</taxon>
        <taxon>Pluteus</taxon>
    </lineage>
</organism>
<evidence type="ECO:0000313" key="1">
    <source>
        <dbReference type="EMBL" id="TFK66578.1"/>
    </source>
</evidence>
<accession>A0ACD3AL04</accession>
<keyword evidence="2" id="KW-1185">Reference proteome</keyword>
<name>A0ACD3AL04_9AGAR</name>
<protein>
    <submittedName>
        <fullName evidence="1">PGAP1-domain-containing protein</fullName>
    </submittedName>
</protein>